<dbReference type="EMBL" id="CAUYUJ010018460">
    <property type="protein sequence ID" value="CAK0883752.1"/>
    <property type="molecule type" value="Genomic_DNA"/>
</dbReference>
<keyword evidence="2" id="KW-1185">Reference proteome</keyword>
<feature type="non-terminal residue" evidence="1">
    <location>
        <position position="1"/>
    </location>
</feature>
<gene>
    <name evidence="1" type="ORF">PCOR1329_LOCUS65884</name>
</gene>
<accession>A0ABN9WBS7</accession>
<feature type="non-terminal residue" evidence="1">
    <location>
        <position position="217"/>
    </location>
</feature>
<organism evidence="1 2">
    <name type="scientific">Prorocentrum cordatum</name>
    <dbReference type="NCBI Taxonomy" id="2364126"/>
    <lineage>
        <taxon>Eukaryota</taxon>
        <taxon>Sar</taxon>
        <taxon>Alveolata</taxon>
        <taxon>Dinophyceae</taxon>
        <taxon>Prorocentrales</taxon>
        <taxon>Prorocentraceae</taxon>
        <taxon>Prorocentrum</taxon>
    </lineage>
</organism>
<evidence type="ECO:0008006" key="3">
    <source>
        <dbReference type="Google" id="ProtNLM"/>
    </source>
</evidence>
<sequence length="217" mass="23784">EKQVVPAAIVVNDVSAELIVTIDSSPPLTAELAPLEGPPHNFEIDSCGANMQMTQSYTVRWRTAPPFLTTSDVLARARYTVVAPGKDTSGLRRFPANLTDSGYVFQSLPGWKSARQQWGRVDAFDTSLRELGSRTQLVEQEQQQMRTDIERTQSSLAIAEATLPPRDIAALAVWDRPPDPHLYSIGAPSAIEPAEVRRSVEPWITAAGVSLSDVEFI</sequence>
<comment type="caution">
    <text evidence="1">The sequence shown here is derived from an EMBL/GenBank/DDBJ whole genome shotgun (WGS) entry which is preliminary data.</text>
</comment>
<evidence type="ECO:0000313" key="1">
    <source>
        <dbReference type="EMBL" id="CAK0883752.1"/>
    </source>
</evidence>
<name>A0ABN9WBS7_9DINO</name>
<dbReference type="Proteomes" id="UP001189429">
    <property type="component" value="Unassembled WGS sequence"/>
</dbReference>
<protein>
    <recommendedName>
        <fullName evidence="3">Dolichyl-diphosphooligosaccharide--protein glycosyltransferase subunit 1</fullName>
    </recommendedName>
</protein>
<reference evidence="1" key="1">
    <citation type="submission" date="2023-10" db="EMBL/GenBank/DDBJ databases">
        <authorList>
            <person name="Chen Y."/>
            <person name="Shah S."/>
            <person name="Dougan E. K."/>
            <person name="Thang M."/>
            <person name="Chan C."/>
        </authorList>
    </citation>
    <scope>NUCLEOTIDE SEQUENCE [LARGE SCALE GENOMIC DNA]</scope>
</reference>
<evidence type="ECO:0000313" key="2">
    <source>
        <dbReference type="Proteomes" id="UP001189429"/>
    </source>
</evidence>
<proteinExistence type="predicted"/>